<sequence length="168" mass="19420">MNYYQKILCACLTYVLFVNELHFVDSGDIGDGSMNYEDFDRCYRTVTCFLGFEVYLESKTCYELLTEENYLEAVGIAREAAEESNLTLESDNLDDQRNEYCAYTEDGKRAVYEHITGKLVDKFTAICSSRSKRRQCSNFEIFLDCGFTLMEKYAAEGKCIVPDGFKRR</sequence>
<feature type="chain" id="PRO_5036470846" evidence="1">
    <location>
        <begin position="27"/>
        <end position="168"/>
    </location>
</feature>
<dbReference type="OrthoDB" id="6426785at2759"/>
<organism evidence="2 3">
    <name type="scientific">Nephila pilipes</name>
    <name type="common">Giant wood spider</name>
    <name type="synonym">Nephila maculata</name>
    <dbReference type="NCBI Taxonomy" id="299642"/>
    <lineage>
        <taxon>Eukaryota</taxon>
        <taxon>Metazoa</taxon>
        <taxon>Ecdysozoa</taxon>
        <taxon>Arthropoda</taxon>
        <taxon>Chelicerata</taxon>
        <taxon>Arachnida</taxon>
        <taxon>Araneae</taxon>
        <taxon>Araneomorphae</taxon>
        <taxon>Entelegynae</taxon>
        <taxon>Araneoidea</taxon>
        <taxon>Nephilidae</taxon>
        <taxon>Nephila</taxon>
    </lineage>
</organism>
<name>A0A8X6NAU9_NEPPI</name>
<feature type="signal peptide" evidence="1">
    <location>
        <begin position="1"/>
        <end position="26"/>
    </location>
</feature>
<dbReference type="Proteomes" id="UP000887013">
    <property type="component" value="Unassembled WGS sequence"/>
</dbReference>
<comment type="caution">
    <text evidence="2">The sequence shown here is derived from an EMBL/GenBank/DDBJ whole genome shotgun (WGS) entry which is preliminary data.</text>
</comment>
<keyword evidence="1" id="KW-0732">Signal</keyword>
<evidence type="ECO:0000313" key="2">
    <source>
        <dbReference type="EMBL" id="GFT04197.1"/>
    </source>
</evidence>
<dbReference type="AlphaFoldDB" id="A0A8X6NAU9"/>
<dbReference type="EMBL" id="BMAW01007544">
    <property type="protein sequence ID" value="GFT04197.1"/>
    <property type="molecule type" value="Genomic_DNA"/>
</dbReference>
<evidence type="ECO:0000313" key="3">
    <source>
        <dbReference type="Proteomes" id="UP000887013"/>
    </source>
</evidence>
<proteinExistence type="predicted"/>
<protein>
    <submittedName>
        <fullName evidence="2">Uncharacterized protein</fullName>
    </submittedName>
</protein>
<keyword evidence="3" id="KW-1185">Reference proteome</keyword>
<reference evidence="2" key="1">
    <citation type="submission" date="2020-08" db="EMBL/GenBank/DDBJ databases">
        <title>Multicomponent nature underlies the extraordinary mechanical properties of spider dragline silk.</title>
        <authorList>
            <person name="Kono N."/>
            <person name="Nakamura H."/>
            <person name="Mori M."/>
            <person name="Yoshida Y."/>
            <person name="Ohtoshi R."/>
            <person name="Malay A.D."/>
            <person name="Moran D.A.P."/>
            <person name="Tomita M."/>
            <person name="Numata K."/>
            <person name="Arakawa K."/>
        </authorList>
    </citation>
    <scope>NUCLEOTIDE SEQUENCE</scope>
</reference>
<evidence type="ECO:0000256" key="1">
    <source>
        <dbReference type="SAM" id="SignalP"/>
    </source>
</evidence>
<gene>
    <name evidence="2" type="primary">AVEN_47454_1</name>
    <name evidence="2" type="ORF">NPIL_600661</name>
</gene>
<accession>A0A8X6NAU9</accession>